<evidence type="ECO:0000313" key="1">
    <source>
        <dbReference type="EMBL" id="CAG8713237.1"/>
    </source>
</evidence>
<comment type="caution">
    <text evidence="1">The sequence shown here is derived from an EMBL/GenBank/DDBJ whole genome shotgun (WGS) entry which is preliminary data.</text>
</comment>
<proteinExistence type="predicted"/>
<reference evidence="1" key="1">
    <citation type="submission" date="2021-06" db="EMBL/GenBank/DDBJ databases">
        <authorList>
            <person name="Kallberg Y."/>
            <person name="Tangrot J."/>
            <person name="Rosling A."/>
        </authorList>
    </citation>
    <scope>NUCLEOTIDE SEQUENCE</scope>
    <source>
        <strain evidence="1">CL356</strain>
    </source>
</reference>
<keyword evidence="2" id="KW-1185">Reference proteome</keyword>
<accession>A0ACA9PKR9</accession>
<protein>
    <submittedName>
        <fullName evidence="1">2105_t:CDS:1</fullName>
    </submittedName>
</protein>
<organism evidence="1 2">
    <name type="scientific">Acaulospora colombiana</name>
    <dbReference type="NCBI Taxonomy" id="27376"/>
    <lineage>
        <taxon>Eukaryota</taxon>
        <taxon>Fungi</taxon>
        <taxon>Fungi incertae sedis</taxon>
        <taxon>Mucoromycota</taxon>
        <taxon>Glomeromycotina</taxon>
        <taxon>Glomeromycetes</taxon>
        <taxon>Diversisporales</taxon>
        <taxon>Acaulosporaceae</taxon>
        <taxon>Acaulospora</taxon>
    </lineage>
</organism>
<evidence type="ECO:0000313" key="2">
    <source>
        <dbReference type="Proteomes" id="UP000789525"/>
    </source>
</evidence>
<dbReference type="Proteomes" id="UP000789525">
    <property type="component" value="Unassembled WGS sequence"/>
</dbReference>
<sequence>MGSWNQVVSSAPGKHPRSKGVTTSSWLNSSIGQPSGDRTKDLEEPPNGEDTAQGPQVLLDLEEHGLDRRTRERKSASAEKKTCTEVHGLAGHTVYPDTLPPGTAKAILDAEIFLNSVLKSLSPTIFWVSEHVQVPSTTDEE</sequence>
<dbReference type="EMBL" id="CAJVPT010035996">
    <property type="protein sequence ID" value="CAG8713237.1"/>
    <property type="molecule type" value="Genomic_DNA"/>
</dbReference>
<feature type="non-terminal residue" evidence="1">
    <location>
        <position position="141"/>
    </location>
</feature>
<gene>
    <name evidence="1" type="ORF">ACOLOM_LOCUS10780</name>
</gene>
<name>A0ACA9PKR9_9GLOM</name>